<feature type="domain" description="HTH tetR-type" evidence="3">
    <location>
        <begin position="10"/>
        <end position="70"/>
    </location>
</feature>
<sequence>MSNRMDPRVVRTRRLLRNALFDLLKERDIQQVTIRDIAERAKVKRPTFYLHYTDKDAFVLQCISDILDELRVAVGFDPPFAHDFAASEPHPVFVRMFRHIADHYPIYSALLVRNRIPAFAEGLLAVLHEFVQSGIDKTEPDDANLTANREVIVKFVESAFLEVIVWWVEKGMPYSEENIAAQLMNLSLHGPYKRNPIRLERRGSDS</sequence>
<organism evidence="4 5">
    <name type="scientific">Paenibacillus aurantiacus</name>
    <dbReference type="NCBI Taxonomy" id="1936118"/>
    <lineage>
        <taxon>Bacteria</taxon>
        <taxon>Bacillati</taxon>
        <taxon>Bacillota</taxon>
        <taxon>Bacilli</taxon>
        <taxon>Bacillales</taxon>
        <taxon>Paenibacillaceae</taxon>
        <taxon>Paenibacillus</taxon>
    </lineage>
</organism>
<dbReference type="Proteomes" id="UP001589747">
    <property type="component" value="Unassembled WGS sequence"/>
</dbReference>
<dbReference type="InterPro" id="IPR050624">
    <property type="entry name" value="HTH-type_Tx_Regulator"/>
</dbReference>
<reference evidence="4 5" key="1">
    <citation type="submission" date="2024-09" db="EMBL/GenBank/DDBJ databases">
        <authorList>
            <person name="Sun Q."/>
            <person name="Mori K."/>
        </authorList>
    </citation>
    <scope>NUCLEOTIDE SEQUENCE [LARGE SCALE GENOMIC DNA]</scope>
    <source>
        <strain evidence="4 5">TISTR 2452</strain>
    </source>
</reference>
<proteinExistence type="predicted"/>
<evidence type="ECO:0000256" key="2">
    <source>
        <dbReference type="PROSITE-ProRule" id="PRU00335"/>
    </source>
</evidence>
<dbReference type="RefSeq" id="WP_377502458.1">
    <property type="nucleotide sequence ID" value="NZ_JBHMDO010000053.1"/>
</dbReference>
<feature type="DNA-binding region" description="H-T-H motif" evidence="2">
    <location>
        <begin position="33"/>
        <end position="52"/>
    </location>
</feature>
<gene>
    <name evidence="4" type="ORF">ACFFSY_32820</name>
</gene>
<dbReference type="PANTHER" id="PTHR43479">
    <property type="entry name" value="ACREF/ENVCD OPERON REPRESSOR-RELATED"/>
    <property type="match status" value="1"/>
</dbReference>
<dbReference type="Gene3D" id="1.10.357.10">
    <property type="entry name" value="Tetracycline Repressor, domain 2"/>
    <property type="match status" value="1"/>
</dbReference>
<keyword evidence="1 2" id="KW-0238">DNA-binding</keyword>
<comment type="caution">
    <text evidence="4">The sequence shown here is derived from an EMBL/GenBank/DDBJ whole genome shotgun (WGS) entry which is preliminary data.</text>
</comment>
<keyword evidence="5" id="KW-1185">Reference proteome</keyword>
<name>A0ABV5L0M2_9BACL</name>
<dbReference type="SUPFAM" id="SSF46689">
    <property type="entry name" value="Homeodomain-like"/>
    <property type="match status" value="1"/>
</dbReference>
<evidence type="ECO:0000256" key="1">
    <source>
        <dbReference type="ARBA" id="ARBA00023125"/>
    </source>
</evidence>
<dbReference type="PANTHER" id="PTHR43479:SF23">
    <property type="entry name" value="HTH TETR-TYPE DOMAIN-CONTAINING PROTEIN"/>
    <property type="match status" value="1"/>
</dbReference>
<dbReference type="InterPro" id="IPR009057">
    <property type="entry name" value="Homeodomain-like_sf"/>
</dbReference>
<dbReference type="PROSITE" id="PS50977">
    <property type="entry name" value="HTH_TETR_2"/>
    <property type="match status" value="1"/>
</dbReference>
<dbReference type="Pfam" id="PF00440">
    <property type="entry name" value="TetR_N"/>
    <property type="match status" value="1"/>
</dbReference>
<evidence type="ECO:0000313" key="5">
    <source>
        <dbReference type="Proteomes" id="UP001589747"/>
    </source>
</evidence>
<dbReference type="InterPro" id="IPR039532">
    <property type="entry name" value="TetR_C_Firmicutes"/>
</dbReference>
<evidence type="ECO:0000313" key="4">
    <source>
        <dbReference type="EMBL" id="MFB9330750.1"/>
    </source>
</evidence>
<dbReference type="InterPro" id="IPR001647">
    <property type="entry name" value="HTH_TetR"/>
</dbReference>
<protein>
    <submittedName>
        <fullName evidence="4">TetR/AcrR family transcriptional regulator</fullName>
    </submittedName>
</protein>
<dbReference type="EMBL" id="JBHMDO010000053">
    <property type="protein sequence ID" value="MFB9330750.1"/>
    <property type="molecule type" value="Genomic_DNA"/>
</dbReference>
<evidence type="ECO:0000259" key="3">
    <source>
        <dbReference type="PROSITE" id="PS50977"/>
    </source>
</evidence>
<dbReference type="Pfam" id="PF14278">
    <property type="entry name" value="TetR_C_8"/>
    <property type="match status" value="1"/>
</dbReference>
<accession>A0ABV5L0M2</accession>